<proteinExistence type="inferred from homology"/>
<dbReference type="STRING" id="55188.A0A2H5QS75"/>
<keyword evidence="6" id="KW-0968">Cytoplasmic vesicle</keyword>
<sequence>MLVELAKFLRLYKRPSGTCNGTINKPAGYNADTIGGGVADCWKALLQLKPCTKEFRKFFSNGYVGPHCCRAVGSIASKYWLATMITSLGFTPKQANLLRDY</sequence>
<reference evidence="10 11" key="1">
    <citation type="journal article" date="2017" name="Front. Genet.">
        <title>Draft sequencing of the heterozygous diploid genome of Satsuma (Citrus unshiu Marc.) using a hybrid assembly approach.</title>
        <authorList>
            <person name="Shimizu T."/>
            <person name="Tanizawa Y."/>
            <person name="Mochizuki T."/>
            <person name="Nagasaki H."/>
            <person name="Yoshioka T."/>
            <person name="Toyoda A."/>
            <person name="Fujiyama A."/>
            <person name="Kaminuma E."/>
            <person name="Nakamura Y."/>
        </authorList>
    </citation>
    <scope>NUCLEOTIDE SEQUENCE [LARGE SCALE GENOMIC DNA]</scope>
    <source>
        <strain evidence="11">cv. Miyagawa wase</strain>
    </source>
</reference>
<dbReference type="Proteomes" id="UP000236630">
    <property type="component" value="Unassembled WGS sequence"/>
</dbReference>
<dbReference type="InterPro" id="IPR044711">
    <property type="entry name" value="EC11-15"/>
</dbReference>
<accession>A0A2H5QS75</accession>
<keyword evidence="3" id="KW-0964">Secreted</keyword>
<keyword evidence="11" id="KW-1185">Reference proteome</keyword>
<keyword evidence="4" id="KW-0732">Signal</keyword>
<evidence type="ECO:0000256" key="3">
    <source>
        <dbReference type="ARBA" id="ARBA00022525"/>
    </source>
</evidence>
<evidence type="ECO:0000256" key="5">
    <source>
        <dbReference type="ARBA" id="ARBA00023279"/>
    </source>
</evidence>
<evidence type="ECO:0000256" key="8">
    <source>
        <dbReference type="ARBA" id="ARBA00034484"/>
    </source>
</evidence>
<protein>
    <recommendedName>
        <fullName evidence="9">Prolamin-like domain-containing protein</fullName>
    </recommendedName>
</protein>
<dbReference type="GO" id="GO:0005576">
    <property type="term" value="C:extracellular region"/>
    <property type="evidence" value="ECO:0007669"/>
    <property type="project" value="UniProtKB-SubCell"/>
</dbReference>
<evidence type="ECO:0000259" key="9">
    <source>
        <dbReference type="Pfam" id="PF05617"/>
    </source>
</evidence>
<comment type="similarity">
    <text evidence="8">Belongs to the plant egg cell-secreted peptide family.</text>
</comment>
<evidence type="ECO:0000256" key="7">
    <source>
        <dbReference type="ARBA" id="ARBA00034457"/>
    </source>
</evidence>
<dbReference type="Pfam" id="PF05617">
    <property type="entry name" value="Prolamin_like"/>
    <property type="match status" value="1"/>
</dbReference>
<dbReference type="InterPro" id="IPR008502">
    <property type="entry name" value="Prolamin-like"/>
</dbReference>
<feature type="domain" description="Prolamin-like" evidence="9">
    <location>
        <begin position="40"/>
        <end position="100"/>
    </location>
</feature>
<dbReference type="GO" id="GO:0009567">
    <property type="term" value="P:double fertilization forming a zygote and endosperm"/>
    <property type="evidence" value="ECO:0007669"/>
    <property type="project" value="InterPro"/>
</dbReference>
<dbReference type="AlphaFoldDB" id="A0A2H5QS75"/>
<evidence type="ECO:0000256" key="4">
    <source>
        <dbReference type="ARBA" id="ARBA00022729"/>
    </source>
</evidence>
<organism evidence="10 11">
    <name type="scientific">Citrus unshiu</name>
    <name type="common">Satsuma mandarin</name>
    <name type="synonym">Citrus nobilis var. unshiu</name>
    <dbReference type="NCBI Taxonomy" id="55188"/>
    <lineage>
        <taxon>Eukaryota</taxon>
        <taxon>Viridiplantae</taxon>
        <taxon>Streptophyta</taxon>
        <taxon>Embryophyta</taxon>
        <taxon>Tracheophyta</taxon>
        <taxon>Spermatophyta</taxon>
        <taxon>Magnoliopsida</taxon>
        <taxon>eudicotyledons</taxon>
        <taxon>Gunneridae</taxon>
        <taxon>Pentapetalae</taxon>
        <taxon>rosids</taxon>
        <taxon>malvids</taxon>
        <taxon>Sapindales</taxon>
        <taxon>Rutaceae</taxon>
        <taxon>Aurantioideae</taxon>
        <taxon>Citrus</taxon>
    </lineage>
</organism>
<evidence type="ECO:0000256" key="6">
    <source>
        <dbReference type="ARBA" id="ARBA00023329"/>
    </source>
</evidence>
<comment type="function">
    <text evidence="7">Involved in the regulation of gamete interactions during the double fertilization and to prevent multiple-pollen tube attraction; mediates the redistribution of the gamete fusogen HAP2/GCS1 to the cell surface after secretion upon sperm arrival.</text>
</comment>
<evidence type="ECO:0000256" key="1">
    <source>
        <dbReference type="ARBA" id="ARBA00004541"/>
    </source>
</evidence>
<keyword evidence="5" id="KW-0278">Fertilization</keyword>
<evidence type="ECO:0000313" key="10">
    <source>
        <dbReference type="EMBL" id="GAY67480.1"/>
    </source>
</evidence>
<dbReference type="PANTHER" id="PTHR35293">
    <property type="entry name" value="EGG CELL-SECRETED PROTEIN 1.5"/>
    <property type="match status" value="1"/>
</dbReference>
<dbReference type="GO" id="GO:2000008">
    <property type="term" value="P:regulation of protein localization to cell surface"/>
    <property type="evidence" value="ECO:0007669"/>
    <property type="project" value="UniProtKB-ARBA"/>
</dbReference>
<evidence type="ECO:0000256" key="2">
    <source>
        <dbReference type="ARBA" id="ARBA00004613"/>
    </source>
</evidence>
<gene>
    <name evidence="10" type="ORF">CUMW_256820</name>
</gene>
<comment type="caution">
    <text evidence="10">The sequence shown here is derived from an EMBL/GenBank/DDBJ whole genome shotgun (WGS) entry which is preliminary data.</text>
</comment>
<comment type="subcellular location">
    <subcellularLocation>
        <location evidence="1">Cytoplasmic vesicle</location>
    </subcellularLocation>
    <subcellularLocation>
        <location evidence="2">Secreted</location>
    </subcellularLocation>
</comment>
<evidence type="ECO:0000313" key="11">
    <source>
        <dbReference type="Proteomes" id="UP000236630"/>
    </source>
</evidence>
<dbReference type="PANTHER" id="PTHR35293:SF10">
    <property type="entry name" value="EGG CELL-SECRETED PROTEIN 1.2-RELATED"/>
    <property type="match status" value="1"/>
</dbReference>
<dbReference type="GO" id="GO:0031410">
    <property type="term" value="C:cytoplasmic vesicle"/>
    <property type="evidence" value="ECO:0007669"/>
    <property type="project" value="UniProtKB-SubCell"/>
</dbReference>
<dbReference type="EMBL" id="BDQV01000710">
    <property type="protein sequence ID" value="GAY67480.1"/>
    <property type="molecule type" value="Genomic_DNA"/>
</dbReference>
<name>A0A2H5QS75_CITUN</name>
<dbReference type="GO" id="GO:0080155">
    <property type="term" value="P:regulation of double fertilization forming a zygote and endosperm"/>
    <property type="evidence" value="ECO:0007669"/>
    <property type="project" value="UniProtKB-ARBA"/>
</dbReference>